<feature type="domain" description="Peptidase M15A C-terminal" evidence="1">
    <location>
        <begin position="15"/>
        <end position="133"/>
    </location>
</feature>
<accession>A0A382KT35</accession>
<proteinExistence type="predicted"/>
<dbReference type="Gene3D" id="3.30.1380.10">
    <property type="match status" value="1"/>
</dbReference>
<name>A0A382KT35_9ZZZZ</name>
<dbReference type="Pfam" id="PF08291">
    <property type="entry name" value="Peptidase_M15_3"/>
    <property type="match status" value="1"/>
</dbReference>
<gene>
    <name evidence="2" type="ORF">METZ01_LOCUS278675</name>
</gene>
<dbReference type="InterPro" id="IPR009045">
    <property type="entry name" value="Zn_M74/Hedgehog-like"/>
</dbReference>
<dbReference type="InterPro" id="IPR013230">
    <property type="entry name" value="Peptidase_M15A_C"/>
</dbReference>
<organism evidence="2">
    <name type="scientific">marine metagenome</name>
    <dbReference type="NCBI Taxonomy" id="408172"/>
    <lineage>
        <taxon>unclassified sequences</taxon>
        <taxon>metagenomes</taxon>
        <taxon>ecological metagenomes</taxon>
    </lineage>
</organism>
<sequence length="163" mass="18088">MAVKIPTYNGHLTKNFGYQEMIKSSTADRLGISNDASREHVINLVNLCNFILQPVREEFGVIRINSGYRSPALNKAVGGSKTSQHCNGQAADFESTRISNPDLAKWISENLIFDQLILEFYDGVDPNSGWVHCSYVLDGSNRSKTMTALRVNGKTQYKTGLLS</sequence>
<reference evidence="2" key="1">
    <citation type="submission" date="2018-05" db="EMBL/GenBank/DDBJ databases">
        <authorList>
            <person name="Lanie J.A."/>
            <person name="Ng W.-L."/>
            <person name="Kazmierczak K.M."/>
            <person name="Andrzejewski T.M."/>
            <person name="Davidsen T.M."/>
            <person name="Wayne K.J."/>
            <person name="Tettelin H."/>
            <person name="Glass J.I."/>
            <person name="Rusch D."/>
            <person name="Podicherti R."/>
            <person name="Tsui H.-C.T."/>
            <person name="Winkler M.E."/>
        </authorList>
    </citation>
    <scope>NUCLEOTIDE SEQUENCE</scope>
</reference>
<dbReference type="EMBL" id="UINC01081705">
    <property type="protein sequence ID" value="SVC25821.1"/>
    <property type="molecule type" value="Genomic_DNA"/>
</dbReference>
<evidence type="ECO:0000259" key="1">
    <source>
        <dbReference type="Pfam" id="PF08291"/>
    </source>
</evidence>
<evidence type="ECO:0000313" key="2">
    <source>
        <dbReference type="EMBL" id="SVC25821.1"/>
    </source>
</evidence>
<dbReference type="SUPFAM" id="SSF55166">
    <property type="entry name" value="Hedgehog/DD-peptidase"/>
    <property type="match status" value="1"/>
</dbReference>
<protein>
    <recommendedName>
        <fullName evidence="1">Peptidase M15A C-terminal domain-containing protein</fullName>
    </recommendedName>
</protein>
<dbReference type="AlphaFoldDB" id="A0A382KT35"/>